<evidence type="ECO:0000259" key="1">
    <source>
        <dbReference type="Pfam" id="PF00724"/>
    </source>
</evidence>
<dbReference type="EMBL" id="ML769492">
    <property type="protein sequence ID" value="KAE9397813.1"/>
    <property type="molecule type" value="Genomic_DNA"/>
</dbReference>
<feature type="domain" description="NADH:flavin oxidoreductase/NADH oxidase N-terminal" evidence="1">
    <location>
        <begin position="15"/>
        <end position="355"/>
    </location>
</feature>
<name>A0A6A4GLY4_9AGAR</name>
<proteinExistence type="predicted"/>
<dbReference type="PANTHER" id="PTHR22893:SF91">
    <property type="entry name" value="NADPH DEHYDROGENASE 2-RELATED"/>
    <property type="match status" value="1"/>
</dbReference>
<dbReference type="InterPro" id="IPR013785">
    <property type="entry name" value="Aldolase_TIM"/>
</dbReference>
<dbReference type="EMBL" id="ML769850">
    <property type="protein sequence ID" value="KAE9386759.1"/>
    <property type="molecule type" value="Genomic_DNA"/>
</dbReference>
<dbReference type="InterPro" id="IPR045247">
    <property type="entry name" value="Oye-like"/>
</dbReference>
<dbReference type="Proteomes" id="UP000799118">
    <property type="component" value="Unassembled WGS sequence"/>
</dbReference>
<dbReference type="SUPFAM" id="SSF51395">
    <property type="entry name" value="FMN-linked oxidoreductases"/>
    <property type="match status" value="1"/>
</dbReference>
<accession>A0A6A4GLY4</accession>
<dbReference type="GO" id="GO:0003959">
    <property type="term" value="F:NADPH dehydrogenase activity"/>
    <property type="evidence" value="ECO:0007669"/>
    <property type="project" value="TreeGrafter"/>
</dbReference>
<reference evidence="2" key="1">
    <citation type="journal article" date="2019" name="Environ. Microbiol.">
        <title>Fungal ecological strategies reflected in gene transcription - a case study of two litter decomposers.</title>
        <authorList>
            <person name="Barbi F."/>
            <person name="Kohler A."/>
            <person name="Barry K."/>
            <person name="Baskaran P."/>
            <person name="Daum C."/>
            <person name="Fauchery L."/>
            <person name="Ihrmark K."/>
            <person name="Kuo A."/>
            <person name="LaButti K."/>
            <person name="Lipzen A."/>
            <person name="Morin E."/>
            <person name="Grigoriev I.V."/>
            <person name="Henrissat B."/>
            <person name="Lindahl B."/>
            <person name="Martin F."/>
        </authorList>
    </citation>
    <scope>NUCLEOTIDE SEQUENCE</scope>
    <source>
        <strain evidence="2">JB14</strain>
    </source>
</reference>
<dbReference type="PANTHER" id="PTHR22893">
    <property type="entry name" value="NADH OXIDOREDUCTASE-RELATED"/>
    <property type="match status" value="1"/>
</dbReference>
<dbReference type="GO" id="GO:0010181">
    <property type="term" value="F:FMN binding"/>
    <property type="evidence" value="ECO:0007669"/>
    <property type="project" value="InterPro"/>
</dbReference>
<dbReference type="InterPro" id="IPR001155">
    <property type="entry name" value="OxRdtase_FMN_N"/>
</dbReference>
<dbReference type="Gene3D" id="3.20.20.70">
    <property type="entry name" value="Aldolase class I"/>
    <property type="match status" value="1"/>
</dbReference>
<evidence type="ECO:0000313" key="2">
    <source>
        <dbReference type="EMBL" id="KAE9386759.1"/>
    </source>
</evidence>
<keyword evidence="4" id="KW-1185">Reference proteome</keyword>
<sequence>MVTTPSENQTSSPALFQLAQVGDMLLQHRVVMAPLTRMRVSADHVPLPIVAEHYAQRASIPGTLLVSEATLIKHEAGGYAHVPGIWSDEQIAGWKEVTAAVHAKGSFIFLQIWALGRAAVPGKPDVEPDYPYAFVSASDIPIDPYYTNKPRPLTISEIQKYIGWYSIAAKNAVERAGFDGVEIHGANGYLIDQFLQDVSNVREDSYGGSVENRARFALEVVDAVVKAVGPSKTAIRISPWNTFQGMKMKDPKPTFKHLVQEIKKAHPTLSYIHFVEPRADGFELRDNIPEHENNDFIREVWTQEGNARWSISAGGHDRESAIKTAEKKGDLVAFGRLYIANPDLPYRLEHDIPLNKPDRTKFYAPNATAPEGYTDYPFALKQ</sequence>
<dbReference type="AlphaFoldDB" id="A0A6A4GLY4"/>
<gene>
    <name evidence="2" type="ORF">BT96DRAFT_509894</name>
    <name evidence="3" type="ORF">BT96DRAFT_61865</name>
</gene>
<protein>
    <submittedName>
        <fullName evidence="2">FMN-linked oxidoreductase</fullName>
    </submittedName>
</protein>
<organism evidence="2 4">
    <name type="scientific">Gymnopus androsaceus JB14</name>
    <dbReference type="NCBI Taxonomy" id="1447944"/>
    <lineage>
        <taxon>Eukaryota</taxon>
        <taxon>Fungi</taxon>
        <taxon>Dikarya</taxon>
        <taxon>Basidiomycota</taxon>
        <taxon>Agaricomycotina</taxon>
        <taxon>Agaricomycetes</taxon>
        <taxon>Agaricomycetidae</taxon>
        <taxon>Agaricales</taxon>
        <taxon>Marasmiineae</taxon>
        <taxon>Omphalotaceae</taxon>
        <taxon>Gymnopus</taxon>
    </lineage>
</organism>
<evidence type="ECO:0000313" key="3">
    <source>
        <dbReference type="EMBL" id="KAE9397813.1"/>
    </source>
</evidence>
<dbReference type="FunFam" id="3.20.20.70:FF:000138">
    <property type="entry name" value="NADPH dehydrogenase 1"/>
    <property type="match status" value="1"/>
</dbReference>
<dbReference type="Pfam" id="PF00724">
    <property type="entry name" value="Oxidored_FMN"/>
    <property type="match status" value="1"/>
</dbReference>
<dbReference type="CDD" id="cd02933">
    <property type="entry name" value="OYE_like_FMN"/>
    <property type="match status" value="1"/>
</dbReference>
<evidence type="ECO:0000313" key="4">
    <source>
        <dbReference type="Proteomes" id="UP000799118"/>
    </source>
</evidence>
<dbReference type="OrthoDB" id="276546at2759"/>